<dbReference type="SUPFAM" id="SSF54285">
    <property type="entry name" value="MoaD/ThiS"/>
    <property type="match status" value="1"/>
</dbReference>
<dbReference type="EMBL" id="BMFD01000004">
    <property type="protein sequence ID" value="GGC35627.1"/>
    <property type="molecule type" value="Genomic_DNA"/>
</dbReference>
<evidence type="ECO:0008006" key="3">
    <source>
        <dbReference type="Google" id="ProtNLM"/>
    </source>
</evidence>
<sequence>MVLTIKVFGKISEEIDQMEFSIENPGNVSALIEKLQAQFPQIQELKYAIAINHQLAKPSEDIPDGAEVALLPPFSGG</sequence>
<dbReference type="InterPro" id="IPR012675">
    <property type="entry name" value="Beta-grasp_dom_sf"/>
</dbReference>
<dbReference type="Proteomes" id="UP000635885">
    <property type="component" value="Unassembled WGS sequence"/>
</dbReference>
<reference evidence="2" key="1">
    <citation type="journal article" date="2019" name="Int. J. Syst. Evol. Microbiol.">
        <title>The Global Catalogue of Microorganisms (GCM) 10K type strain sequencing project: providing services to taxonomists for standard genome sequencing and annotation.</title>
        <authorList>
            <consortium name="The Broad Institute Genomics Platform"/>
            <consortium name="The Broad Institute Genome Sequencing Center for Infectious Disease"/>
            <person name="Wu L."/>
            <person name="Ma J."/>
        </authorList>
    </citation>
    <scope>NUCLEOTIDE SEQUENCE [LARGE SCALE GENOMIC DNA]</scope>
    <source>
        <strain evidence="2">CGMCC 1.12479</strain>
    </source>
</reference>
<protein>
    <recommendedName>
        <fullName evidence="3">Molybdopterin converting factor, small subunit</fullName>
    </recommendedName>
</protein>
<organism evidence="1 2">
    <name type="scientific">Belliella aquatica</name>
    <dbReference type="NCBI Taxonomy" id="1323734"/>
    <lineage>
        <taxon>Bacteria</taxon>
        <taxon>Pseudomonadati</taxon>
        <taxon>Bacteroidota</taxon>
        <taxon>Cytophagia</taxon>
        <taxon>Cytophagales</taxon>
        <taxon>Cyclobacteriaceae</taxon>
        <taxon>Belliella</taxon>
    </lineage>
</organism>
<dbReference type="InterPro" id="IPR003749">
    <property type="entry name" value="ThiS/MoaD-like"/>
</dbReference>
<dbReference type="RefSeq" id="WP_188440960.1">
    <property type="nucleotide sequence ID" value="NZ_BMFD01000004.1"/>
</dbReference>
<gene>
    <name evidence="1" type="ORF">GCM10010993_13130</name>
</gene>
<evidence type="ECO:0000313" key="2">
    <source>
        <dbReference type="Proteomes" id="UP000635885"/>
    </source>
</evidence>
<name>A0ABQ1M6K8_9BACT</name>
<evidence type="ECO:0000313" key="1">
    <source>
        <dbReference type="EMBL" id="GGC35627.1"/>
    </source>
</evidence>
<dbReference type="Gene3D" id="3.10.20.30">
    <property type="match status" value="1"/>
</dbReference>
<dbReference type="CDD" id="cd00754">
    <property type="entry name" value="Ubl_MoaD"/>
    <property type="match status" value="1"/>
</dbReference>
<dbReference type="Pfam" id="PF02597">
    <property type="entry name" value="ThiS"/>
    <property type="match status" value="1"/>
</dbReference>
<accession>A0ABQ1M6K8</accession>
<comment type="caution">
    <text evidence="1">The sequence shown here is derived from an EMBL/GenBank/DDBJ whole genome shotgun (WGS) entry which is preliminary data.</text>
</comment>
<proteinExistence type="predicted"/>
<dbReference type="InterPro" id="IPR016155">
    <property type="entry name" value="Mopterin_synth/thiamin_S_b"/>
</dbReference>
<keyword evidence="2" id="KW-1185">Reference proteome</keyword>